<keyword evidence="6" id="KW-1185">Reference proteome</keyword>
<proteinExistence type="inferred from homology"/>
<dbReference type="NCBIfam" id="NF006045">
    <property type="entry name" value="PRK08190.1"/>
    <property type="match status" value="1"/>
</dbReference>
<dbReference type="PIRSF" id="PIRSF000428">
    <property type="entry name" value="P_Ac_trans"/>
    <property type="match status" value="1"/>
</dbReference>
<dbReference type="OrthoDB" id="9771859at2"/>
<dbReference type="STRING" id="1121416.SAMN02745220_00642"/>
<dbReference type="Proteomes" id="UP000184603">
    <property type="component" value="Unassembled WGS sequence"/>
</dbReference>
<dbReference type="GO" id="GO:0016746">
    <property type="term" value="F:acyltransferase activity"/>
    <property type="evidence" value="ECO:0007669"/>
    <property type="project" value="UniProtKB-KW"/>
</dbReference>
<dbReference type="RefSeq" id="WP_073612000.1">
    <property type="nucleotide sequence ID" value="NZ_FRFE01000002.1"/>
</dbReference>
<organism evidence="5 6">
    <name type="scientific">Desulfopila aestuarii DSM 18488</name>
    <dbReference type="NCBI Taxonomy" id="1121416"/>
    <lineage>
        <taxon>Bacteria</taxon>
        <taxon>Pseudomonadati</taxon>
        <taxon>Thermodesulfobacteriota</taxon>
        <taxon>Desulfobulbia</taxon>
        <taxon>Desulfobulbales</taxon>
        <taxon>Desulfocapsaceae</taxon>
        <taxon>Desulfopila</taxon>
    </lineage>
</organism>
<dbReference type="AlphaFoldDB" id="A0A1M7XYL5"/>
<reference evidence="5 6" key="1">
    <citation type="submission" date="2016-12" db="EMBL/GenBank/DDBJ databases">
        <authorList>
            <person name="Song W.-J."/>
            <person name="Kurnit D.M."/>
        </authorList>
    </citation>
    <scope>NUCLEOTIDE SEQUENCE [LARGE SCALE GENOMIC DNA]</scope>
    <source>
        <strain evidence="5 6">DSM 18488</strain>
    </source>
</reference>
<protein>
    <submittedName>
        <fullName evidence="5">Phosphate butyryltransferase</fullName>
    </submittedName>
</protein>
<keyword evidence="2 5" id="KW-0808">Transferase</keyword>
<dbReference type="InterPro" id="IPR002505">
    <property type="entry name" value="PTA_PTB"/>
</dbReference>
<evidence type="ECO:0000256" key="1">
    <source>
        <dbReference type="ARBA" id="ARBA00005656"/>
    </source>
</evidence>
<evidence type="ECO:0000313" key="6">
    <source>
        <dbReference type="Proteomes" id="UP000184603"/>
    </source>
</evidence>
<name>A0A1M7XYL5_9BACT</name>
<dbReference type="PANTHER" id="PTHR43356">
    <property type="entry name" value="PHOSPHATE ACETYLTRANSFERASE"/>
    <property type="match status" value="1"/>
</dbReference>
<dbReference type="PANTHER" id="PTHR43356:SF2">
    <property type="entry name" value="PHOSPHATE ACETYLTRANSFERASE"/>
    <property type="match status" value="1"/>
</dbReference>
<evidence type="ECO:0000313" key="5">
    <source>
        <dbReference type="EMBL" id="SHO44094.1"/>
    </source>
</evidence>
<evidence type="ECO:0000259" key="4">
    <source>
        <dbReference type="Pfam" id="PF01515"/>
    </source>
</evidence>
<dbReference type="InterPro" id="IPR012147">
    <property type="entry name" value="P_Ac_Bu_trans"/>
</dbReference>
<dbReference type="SUPFAM" id="SSF53659">
    <property type="entry name" value="Isocitrate/Isopropylmalate dehydrogenase-like"/>
    <property type="match status" value="1"/>
</dbReference>
<dbReference type="EMBL" id="FRFE01000002">
    <property type="protein sequence ID" value="SHO44094.1"/>
    <property type="molecule type" value="Genomic_DNA"/>
</dbReference>
<dbReference type="Pfam" id="PF01515">
    <property type="entry name" value="PTA_PTB"/>
    <property type="match status" value="1"/>
</dbReference>
<dbReference type="InterPro" id="IPR050500">
    <property type="entry name" value="Phos_Acetyltrans/Butyryltrans"/>
</dbReference>
<feature type="domain" description="Phosphate acetyl/butaryl transferase" evidence="4">
    <location>
        <begin position="91"/>
        <end position="303"/>
    </location>
</feature>
<sequence>MTTTHVSNDVIESFEQLMAKAKSLPTRRMAVVAPYRPEVLESVLQAEREDLAHYFLVGDETIITSVANSNGITLNPSRIIHEPDASSATPRAVAMVRNGEADLLMKGHLHTGAFLKAIMDRENGLRSNDKLLSQAGLYQKPFGKGLLIITDCAINISPDLNDKLKILDNAISMAHKLGWKEPRVAALAALETVNSNMVATMDAALLSKMSDRGQIQGAIVDGPLGLDNAISPEAAIGKNIKSPVAGRADILLVPGISAGNFLHKAIAIFAKVDIAGLALGTKAPIVMTSRSDSMRSKLLSIALGCVMAD</sequence>
<dbReference type="Gene3D" id="3.40.718.10">
    <property type="entry name" value="Isopropylmalate Dehydrogenase"/>
    <property type="match status" value="1"/>
</dbReference>
<comment type="similarity">
    <text evidence="1">Belongs to the phosphate acetyltransferase and butyryltransferase family.</text>
</comment>
<keyword evidence="3" id="KW-0012">Acyltransferase</keyword>
<accession>A0A1M7XYL5</accession>
<gene>
    <name evidence="5" type="ORF">SAMN02745220_00642</name>
</gene>
<evidence type="ECO:0000256" key="2">
    <source>
        <dbReference type="ARBA" id="ARBA00022679"/>
    </source>
</evidence>
<evidence type="ECO:0000256" key="3">
    <source>
        <dbReference type="ARBA" id="ARBA00023315"/>
    </source>
</evidence>